<evidence type="ECO:0000259" key="10">
    <source>
        <dbReference type="Pfam" id="PF02670"/>
    </source>
</evidence>
<keyword evidence="3 9" id="KW-0479">Metal-binding</keyword>
<evidence type="ECO:0000256" key="5">
    <source>
        <dbReference type="ARBA" id="ARBA00023002"/>
    </source>
</evidence>
<dbReference type="GO" id="GO:0051484">
    <property type="term" value="P:isopentenyl diphosphate biosynthetic process, methylerythritol 4-phosphate pathway involved in terpenoid biosynthetic process"/>
    <property type="evidence" value="ECO:0007669"/>
    <property type="project" value="TreeGrafter"/>
</dbReference>
<evidence type="ECO:0000256" key="3">
    <source>
        <dbReference type="ARBA" id="ARBA00022723"/>
    </source>
</evidence>
<keyword evidence="5 9" id="KW-0560">Oxidoreductase</keyword>
<evidence type="ECO:0000256" key="1">
    <source>
        <dbReference type="ARBA" id="ARBA00005094"/>
    </source>
</evidence>
<comment type="catalytic activity">
    <reaction evidence="8">
        <text>2-C-methyl-D-erythritol 4-phosphate + NADP(+) = 1-deoxy-D-xylulose 5-phosphate + NADPH + H(+)</text>
        <dbReference type="Rhea" id="RHEA:13717"/>
        <dbReference type="ChEBI" id="CHEBI:15378"/>
        <dbReference type="ChEBI" id="CHEBI:57783"/>
        <dbReference type="ChEBI" id="CHEBI:57792"/>
        <dbReference type="ChEBI" id="CHEBI:58262"/>
        <dbReference type="ChEBI" id="CHEBI:58349"/>
        <dbReference type="EC" id="1.1.1.267"/>
    </reaction>
    <physiologicalReaction direction="right-to-left" evidence="8">
        <dbReference type="Rhea" id="RHEA:13719"/>
    </physiologicalReaction>
</comment>
<dbReference type="NCBIfam" id="TIGR00243">
    <property type="entry name" value="Dxr"/>
    <property type="match status" value="1"/>
</dbReference>
<dbReference type="InterPro" id="IPR026877">
    <property type="entry name" value="DXPR_C"/>
</dbReference>
<comment type="function">
    <text evidence="9">Catalyzes the NADPH-dependent rearrangement and reduction of 1-deoxy-D-xylulose-5-phosphate (DXP) to 2-C-methyl-D-erythritol 4-phosphate (MEP).</text>
</comment>
<feature type="domain" description="1-deoxy-D-xylulose 5-phosphate reductoisomerase N-terminal" evidence="10">
    <location>
        <begin position="4"/>
        <end position="122"/>
    </location>
</feature>
<dbReference type="InterPro" id="IPR036169">
    <property type="entry name" value="DXPR_C_sf"/>
</dbReference>
<feature type="binding site" evidence="9">
    <location>
        <position position="209"/>
    </location>
    <ligand>
        <name>Mn(2+)</name>
        <dbReference type="ChEBI" id="CHEBI:29035"/>
    </ligand>
</feature>
<sequence length="372" mass="41396">MKKVGILGSTGSIGRNALDVLERLEDFKITFLSCHSNIKELASQVDKFKPELIGVIDPVEGENAREVFDIPVLIGFEEIEEALDLVDILLISTTGTGVINILLKALNKNIRIAMANKETLVAFSPILRDRIKGKEFIPVDSEHSAIFQSIHAGRREDVKRIILTASGGPFRNREDLSGITPEEALKHPNWNMGKKITVDSATLFNKGLEAHEAKAIFNLSADMIEIVIHPQSIIHSLVEFMDGSVIAQMSLPDMRIPIQFAFTYPERITSPVESLNLVDVGSLTFESPDFERFPLLKLALELLKEENTLPAVMSRADEIAVEAFLNGKIGFSDIYRVVSETVEAHKPVKIEDVEDVLQAEVWAAEYARRLIK</sequence>
<dbReference type="Pfam" id="PF02670">
    <property type="entry name" value="DXP_reductoisom"/>
    <property type="match status" value="1"/>
</dbReference>
<evidence type="ECO:0000313" key="13">
    <source>
        <dbReference type="EMBL" id="HDI82888.1"/>
    </source>
</evidence>
<name>A0A7C0VCA7_UNCW3</name>
<feature type="binding site" evidence="9">
    <location>
        <position position="142"/>
    </location>
    <ligand>
        <name>Mn(2+)</name>
        <dbReference type="ChEBI" id="CHEBI:29035"/>
    </ligand>
</feature>
<dbReference type="SUPFAM" id="SSF55347">
    <property type="entry name" value="Glyceraldehyde-3-phosphate dehydrogenase-like, C-terminal domain"/>
    <property type="match status" value="1"/>
</dbReference>
<feature type="binding site" evidence="9">
    <location>
        <position position="11"/>
    </location>
    <ligand>
        <name>NADPH</name>
        <dbReference type="ChEBI" id="CHEBI:57783"/>
    </ligand>
</feature>
<feature type="binding site" evidence="9">
    <location>
        <position position="140"/>
    </location>
    <ligand>
        <name>Mn(2+)</name>
        <dbReference type="ChEBI" id="CHEBI:29035"/>
    </ligand>
</feature>
<dbReference type="InterPro" id="IPR013644">
    <property type="entry name" value="DXP_reductoisomerase_C"/>
</dbReference>
<feature type="binding site" evidence="9">
    <location>
        <position position="116"/>
    </location>
    <ligand>
        <name>NADPH</name>
        <dbReference type="ChEBI" id="CHEBI:57783"/>
    </ligand>
</feature>
<evidence type="ECO:0000256" key="6">
    <source>
        <dbReference type="ARBA" id="ARBA00023211"/>
    </source>
</evidence>
<comment type="similarity">
    <text evidence="2 9">Belongs to the DXR family.</text>
</comment>
<feature type="binding site" evidence="9">
    <location>
        <position position="187"/>
    </location>
    <ligand>
        <name>1-deoxy-D-xylulose 5-phosphate</name>
        <dbReference type="ChEBI" id="CHEBI:57792"/>
    </ligand>
</feature>
<dbReference type="Pfam" id="PF13288">
    <property type="entry name" value="DXPR_C"/>
    <property type="match status" value="1"/>
</dbReference>
<dbReference type="Proteomes" id="UP000885847">
    <property type="component" value="Unassembled WGS sequence"/>
</dbReference>
<feature type="binding site" evidence="9">
    <location>
        <position position="205"/>
    </location>
    <ligand>
        <name>1-deoxy-D-xylulose 5-phosphate</name>
        <dbReference type="ChEBI" id="CHEBI:57792"/>
    </ligand>
</feature>
<organism evidence="13">
    <name type="scientific">candidate division WOR-3 bacterium</name>
    <dbReference type="NCBI Taxonomy" id="2052148"/>
    <lineage>
        <taxon>Bacteria</taxon>
        <taxon>Bacteria division WOR-3</taxon>
    </lineage>
</organism>
<feature type="domain" description="DXP reductoisomerase C-terminal" evidence="12">
    <location>
        <begin position="249"/>
        <end position="365"/>
    </location>
</feature>
<dbReference type="EMBL" id="DQWE01000176">
    <property type="protein sequence ID" value="HDI82888.1"/>
    <property type="molecule type" value="Genomic_DNA"/>
</dbReference>
<protein>
    <recommendedName>
        <fullName evidence="9">1-deoxy-D-xylulose 5-phosphate reductoisomerase</fullName>
        <shortName evidence="9">DXP reductoisomerase</shortName>
        <ecNumber evidence="9">1.1.1.267</ecNumber>
    </recommendedName>
    <alternativeName>
        <fullName evidence="9">1-deoxyxylulose-5-phosphate reductoisomerase</fullName>
    </alternativeName>
    <alternativeName>
        <fullName evidence="9">2-C-methyl-D-erythritol 4-phosphate synthase</fullName>
    </alternativeName>
</protein>
<keyword evidence="9" id="KW-0460">Magnesium</keyword>
<dbReference type="UniPathway" id="UPA00056">
    <property type="reaction ID" value="UER00092"/>
</dbReference>
<comment type="pathway">
    <text evidence="1 9">Isoprenoid biosynthesis; isopentenyl diphosphate biosynthesis via DXP pathway; isopentenyl diphosphate from 1-deoxy-D-xylulose 5-phosphate: step 1/6.</text>
</comment>
<feature type="binding site" evidence="9">
    <location>
        <position position="206"/>
    </location>
    <ligand>
        <name>1-deoxy-D-xylulose 5-phosphate</name>
        <dbReference type="ChEBI" id="CHEBI:57792"/>
    </ligand>
</feature>
<feature type="binding site" evidence="9">
    <location>
        <position position="117"/>
    </location>
    <ligand>
        <name>1-deoxy-D-xylulose 5-phosphate</name>
        <dbReference type="ChEBI" id="CHEBI:57792"/>
    </ligand>
</feature>
<comment type="cofactor">
    <cofactor evidence="9">
        <name>Mg(2+)</name>
        <dbReference type="ChEBI" id="CHEBI:18420"/>
    </cofactor>
    <cofactor evidence="9">
        <name>Mn(2+)</name>
        <dbReference type="ChEBI" id="CHEBI:29035"/>
    </cofactor>
</comment>
<keyword evidence="6 9" id="KW-0464">Manganese</keyword>
<dbReference type="GO" id="GO:0070402">
    <property type="term" value="F:NADPH binding"/>
    <property type="evidence" value="ECO:0007669"/>
    <property type="project" value="InterPro"/>
</dbReference>
<feature type="binding site" evidence="9">
    <location>
        <position position="142"/>
    </location>
    <ligand>
        <name>1-deoxy-D-xylulose 5-phosphate</name>
        <dbReference type="ChEBI" id="CHEBI:57792"/>
    </ligand>
</feature>
<dbReference type="InterPro" id="IPR013512">
    <property type="entry name" value="DXP_reductoisomerase_N"/>
</dbReference>
<dbReference type="GO" id="GO:0030604">
    <property type="term" value="F:1-deoxy-D-xylulose-5-phosphate reductoisomerase activity"/>
    <property type="evidence" value="ECO:0007669"/>
    <property type="project" value="UniProtKB-UniRule"/>
</dbReference>
<keyword evidence="7 9" id="KW-0414">Isoprene biosynthesis</keyword>
<dbReference type="InterPro" id="IPR003821">
    <property type="entry name" value="DXP_reductoisomerase"/>
</dbReference>
<feature type="binding site" evidence="9">
    <location>
        <position position="200"/>
    </location>
    <ligand>
        <name>1-deoxy-D-xylulose 5-phosphate</name>
        <dbReference type="ChEBI" id="CHEBI:57792"/>
    </ligand>
</feature>
<feature type="binding site" evidence="9">
    <location>
        <position position="10"/>
    </location>
    <ligand>
        <name>NADPH</name>
        <dbReference type="ChEBI" id="CHEBI:57783"/>
    </ligand>
</feature>
<dbReference type="Pfam" id="PF08436">
    <property type="entry name" value="DXP_redisom_C"/>
    <property type="match status" value="1"/>
</dbReference>
<dbReference type="EC" id="1.1.1.267" evidence="9"/>
<comment type="caution">
    <text evidence="9">Lacks conserved residue(s) required for the propagation of feature annotation.</text>
</comment>
<evidence type="ECO:0000256" key="8">
    <source>
        <dbReference type="ARBA" id="ARBA00048543"/>
    </source>
</evidence>
<evidence type="ECO:0000256" key="4">
    <source>
        <dbReference type="ARBA" id="ARBA00022857"/>
    </source>
</evidence>
<dbReference type="GO" id="GO:0030145">
    <property type="term" value="F:manganese ion binding"/>
    <property type="evidence" value="ECO:0007669"/>
    <property type="project" value="TreeGrafter"/>
</dbReference>
<evidence type="ECO:0000256" key="7">
    <source>
        <dbReference type="ARBA" id="ARBA00023229"/>
    </source>
</evidence>
<feature type="binding site" evidence="9">
    <location>
        <position position="166"/>
    </location>
    <ligand>
        <name>1-deoxy-D-xylulose 5-phosphate</name>
        <dbReference type="ChEBI" id="CHEBI:57792"/>
    </ligand>
</feature>
<evidence type="ECO:0000256" key="9">
    <source>
        <dbReference type="HAMAP-Rule" id="MF_00183"/>
    </source>
</evidence>
<dbReference type="HAMAP" id="MF_00183">
    <property type="entry name" value="DXP_reductoisom"/>
    <property type="match status" value="1"/>
</dbReference>
<dbReference type="Gene3D" id="1.10.1740.10">
    <property type="match status" value="1"/>
</dbReference>
<evidence type="ECO:0000259" key="11">
    <source>
        <dbReference type="Pfam" id="PF08436"/>
    </source>
</evidence>
<dbReference type="SUPFAM" id="SSF69055">
    <property type="entry name" value="1-deoxy-D-xylulose-5-phosphate reductoisomerase, C-terminal domain"/>
    <property type="match status" value="1"/>
</dbReference>
<accession>A0A7C0VCA7</accession>
<dbReference type="AlphaFoldDB" id="A0A7C0VCA7"/>
<evidence type="ECO:0000256" key="2">
    <source>
        <dbReference type="ARBA" id="ARBA00006825"/>
    </source>
</evidence>
<feature type="binding site" evidence="9">
    <location>
        <position position="13"/>
    </location>
    <ligand>
        <name>NADPH</name>
        <dbReference type="ChEBI" id="CHEBI:57783"/>
    </ligand>
</feature>
<feature type="domain" description="1-deoxy-D-xylulose 5-phosphate reductoisomerase C-terminal" evidence="11">
    <location>
        <begin position="137"/>
        <end position="217"/>
    </location>
</feature>
<keyword evidence="4 9" id="KW-0521">NADP</keyword>
<dbReference type="PANTHER" id="PTHR30525:SF0">
    <property type="entry name" value="1-DEOXY-D-XYLULOSE 5-PHOSPHATE REDUCTOISOMERASE, CHLOROPLASTIC"/>
    <property type="match status" value="1"/>
</dbReference>
<dbReference type="PIRSF" id="PIRSF006205">
    <property type="entry name" value="Dxp_reductismrs"/>
    <property type="match status" value="1"/>
</dbReference>
<gene>
    <name evidence="9" type="primary">dxr</name>
    <name evidence="13" type="ORF">ENF18_03740</name>
</gene>
<dbReference type="SUPFAM" id="SSF51735">
    <property type="entry name" value="NAD(P)-binding Rossmann-fold domains"/>
    <property type="match status" value="1"/>
</dbReference>
<proteinExistence type="inferred from homology"/>
<feature type="binding site" evidence="9">
    <location>
        <position position="12"/>
    </location>
    <ligand>
        <name>NADPH</name>
        <dbReference type="ChEBI" id="CHEBI:57783"/>
    </ligand>
</feature>
<feature type="binding site" evidence="9">
    <location>
        <position position="193"/>
    </location>
    <ligand>
        <name>NADPH</name>
        <dbReference type="ChEBI" id="CHEBI:57783"/>
    </ligand>
</feature>
<evidence type="ECO:0000259" key="12">
    <source>
        <dbReference type="Pfam" id="PF13288"/>
    </source>
</evidence>
<feature type="binding site" evidence="9">
    <location>
        <position position="141"/>
    </location>
    <ligand>
        <name>1-deoxy-D-xylulose 5-phosphate</name>
        <dbReference type="ChEBI" id="CHEBI:57792"/>
    </ligand>
</feature>
<dbReference type="Gene3D" id="3.40.50.720">
    <property type="entry name" value="NAD(P)-binding Rossmann-like Domain"/>
    <property type="match status" value="1"/>
</dbReference>
<reference evidence="13" key="1">
    <citation type="journal article" date="2020" name="mSystems">
        <title>Genome- and Community-Level Interaction Insights into Carbon Utilization and Element Cycling Functions of Hydrothermarchaeota in Hydrothermal Sediment.</title>
        <authorList>
            <person name="Zhou Z."/>
            <person name="Liu Y."/>
            <person name="Xu W."/>
            <person name="Pan J."/>
            <person name="Luo Z.H."/>
            <person name="Li M."/>
        </authorList>
    </citation>
    <scope>NUCLEOTIDE SEQUENCE [LARGE SCALE GENOMIC DNA]</scope>
    <source>
        <strain evidence="13">HyVt-102</strain>
    </source>
</reference>
<feature type="binding site" evidence="9">
    <location>
        <position position="118"/>
    </location>
    <ligand>
        <name>NADPH</name>
        <dbReference type="ChEBI" id="CHEBI:57783"/>
    </ligand>
</feature>
<dbReference type="InterPro" id="IPR036291">
    <property type="entry name" value="NAD(P)-bd_dom_sf"/>
</dbReference>
<feature type="binding site" evidence="9">
    <location>
        <position position="209"/>
    </location>
    <ligand>
        <name>1-deoxy-D-xylulose 5-phosphate</name>
        <dbReference type="ChEBI" id="CHEBI:57792"/>
    </ligand>
</feature>
<feature type="binding site" evidence="9">
    <location>
        <position position="37"/>
    </location>
    <ligand>
        <name>NADPH</name>
        <dbReference type="ChEBI" id="CHEBI:57783"/>
    </ligand>
</feature>
<dbReference type="PANTHER" id="PTHR30525">
    <property type="entry name" value="1-DEOXY-D-XYLULOSE 5-PHOSPHATE REDUCTOISOMERASE"/>
    <property type="match status" value="1"/>
</dbReference>
<comment type="caution">
    <text evidence="13">The sequence shown here is derived from an EMBL/GenBank/DDBJ whole genome shotgun (WGS) entry which is preliminary data.</text>
</comment>